<dbReference type="EMBL" id="JAMSHJ010000004">
    <property type="protein sequence ID" value="KAI5419706.1"/>
    <property type="molecule type" value="Genomic_DNA"/>
</dbReference>
<evidence type="ECO:0000313" key="1">
    <source>
        <dbReference type="EMBL" id="KAI5419706.1"/>
    </source>
</evidence>
<name>A0A9D5AUH0_PEA</name>
<comment type="caution">
    <text evidence="1">The sequence shown here is derived from an EMBL/GenBank/DDBJ whole genome shotgun (WGS) entry which is preliminary data.</text>
</comment>
<proteinExistence type="predicted"/>
<evidence type="ECO:0000313" key="2">
    <source>
        <dbReference type="Proteomes" id="UP001058974"/>
    </source>
</evidence>
<keyword evidence="2" id="KW-1185">Reference proteome</keyword>
<dbReference type="AlphaFoldDB" id="A0A9D5AUH0"/>
<protein>
    <submittedName>
        <fullName evidence="1">Uncharacterized protein</fullName>
    </submittedName>
</protein>
<organism evidence="1 2">
    <name type="scientific">Pisum sativum</name>
    <name type="common">Garden pea</name>
    <name type="synonym">Lathyrus oleraceus</name>
    <dbReference type="NCBI Taxonomy" id="3888"/>
    <lineage>
        <taxon>Eukaryota</taxon>
        <taxon>Viridiplantae</taxon>
        <taxon>Streptophyta</taxon>
        <taxon>Embryophyta</taxon>
        <taxon>Tracheophyta</taxon>
        <taxon>Spermatophyta</taxon>
        <taxon>Magnoliopsida</taxon>
        <taxon>eudicotyledons</taxon>
        <taxon>Gunneridae</taxon>
        <taxon>Pentapetalae</taxon>
        <taxon>rosids</taxon>
        <taxon>fabids</taxon>
        <taxon>Fabales</taxon>
        <taxon>Fabaceae</taxon>
        <taxon>Papilionoideae</taxon>
        <taxon>50 kb inversion clade</taxon>
        <taxon>NPAAA clade</taxon>
        <taxon>Hologalegina</taxon>
        <taxon>IRL clade</taxon>
        <taxon>Fabeae</taxon>
        <taxon>Lathyrus</taxon>
    </lineage>
</organism>
<dbReference type="Gramene" id="Psat04G0375300-T1">
    <property type="protein sequence ID" value="KAI5419706.1"/>
    <property type="gene ID" value="KIW84_043753"/>
</dbReference>
<sequence length="80" mass="9000">MLPTDKDSYGDIHERIILGTGSTRITDEVHAAMDHTWHELIAKEDSHVCHDRCIPIKKGIGARLPVSRNLTLPRYLLLAS</sequence>
<gene>
    <name evidence="1" type="ORF">KIW84_043753</name>
</gene>
<reference evidence="1 2" key="1">
    <citation type="journal article" date="2022" name="Nat. Genet.">
        <title>Improved pea reference genome and pan-genome highlight genomic features and evolutionary characteristics.</title>
        <authorList>
            <person name="Yang T."/>
            <person name="Liu R."/>
            <person name="Luo Y."/>
            <person name="Hu S."/>
            <person name="Wang D."/>
            <person name="Wang C."/>
            <person name="Pandey M.K."/>
            <person name="Ge S."/>
            <person name="Xu Q."/>
            <person name="Li N."/>
            <person name="Li G."/>
            <person name="Huang Y."/>
            <person name="Saxena R.K."/>
            <person name="Ji Y."/>
            <person name="Li M."/>
            <person name="Yan X."/>
            <person name="He Y."/>
            <person name="Liu Y."/>
            <person name="Wang X."/>
            <person name="Xiang C."/>
            <person name="Varshney R.K."/>
            <person name="Ding H."/>
            <person name="Gao S."/>
            <person name="Zong X."/>
        </authorList>
    </citation>
    <scope>NUCLEOTIDE SEQUENCE [LARGE SCALE GENOMIC DNA]</scope>
    <source>
        <strain evidence="1 2">cv. Zhongwan 6</strain>
    </source>
</reference>
<dbReference type="Proteomes" id="UP001058974">
    <property type="component" value="Chromosome 4"/>
</dbReference>
<accession>A0A9D5AUH0</accession>